<sequence length="274" mass="32352">MEKEELEDVEIQLLLEGIYRYYGFDFRNYALASLKRRIWNTVKIEGLTTISGLQEQVLHHPECLERLLLNLSINVTAMFRDPSFFLTVRNKVIPILRTYPFIRIWHAGCSTGEEVYSMAILLKEEGLYHRSRLYATDMNEMVLRKAKSGIFPLAMMKEYTHNYIQSGGNKSFSEYYTAAYGNAIFSSELKENIIFSLHNLATDNSFNEFHVIFCRNVLIYFDKFLQHRVHKLFYESLIRLGILGLGRQESIRFTPYEQDYEQLINTEKIYRRLS</sequence>
<dbReference type="InterPro" id="IPR022642">
    <property type="entry name" value="CheR_C"/>
</dbReference>
<dbReference type="Pfam" id="PF01739">
    <property type="entry name" value="CheR"/>
    <property type="match status" value="1"/>
</dbReference>
<evidence type="ECO:0000259" key="1">
    <source>
        <dbReference type="PROSITE" id="PS50123"/>
    </source>
</evidence>
<dbReference type="InterPro" id="IPR022641">
    <property type="entry name" value="CheR_N"/>
</dbReference>
<dbReference type="SUPFAM" id="SSF47757">
    <property type="entry name" value="Chemotaxis receptor methyltransferase CheR, N-terminal domain"/>
    <property type="match status" value="1"/>
</dbReference>
<dbReference type="SUPFAM" id="SSF53335">
    <property type="entry name" value="S-adenosyl-L-methionine-dependent methyltransferases"/>
    <property type="match status" value="1"/>
</dbReference>
<dbReference type="Pfam" id="PF03705">
    <property type="entry name" value="CheR_N"/>
    <property type="match status" value="1"/>
</dbReference>
<dbReference type="PROSITE" id="PS50123">
    <property type="entry name" value="CHER"/>
    <property type="match status" value="1"/>
</dbReference>
<dbReference type="Proteomes" id="UP000813215">
    <property type="component" value="Unassembled WGS sequence"/>
</dbReference>
<proteinExistence type="predicted"/>
<organism evidence="2 3">
    <name type="scientific">Pelatocladus maniniholoensis HA4357-MV3</name>
    <dbReference type="NCBI Taxonomy" id="1117104"/>
    <lineage>
        <taxon>Bacteria</taxon>
        <taxon>Bacillati</taxon>
        <taxon>Cyanobacteriota</taxon>
        <taxon>Cyanophyceae</taxon>
        <taxon>Nostocales</taxon>
        <taxon>Nostocaceae</taxon>
        <taxon>Pelatocladus</taxon>
    </lineage>
</organism>
<protein>
    <submittedName>
        <fullName evidence="2">Protein-glutamate O-methyltransferase CheR</fullName>
    </submittedName>
</protein>
<dbReference type="PANTHER" id="PTHR24422">
    <property type="entry name" value="CHEMOTAXIS PROTEIN METHYLTRANSFERASE"/>
    <property type="match status" value="1"/>
</dbReference>
<evidence type="ECO:0000313" key="2">
    <source>
        <dbReference type="EMBL" id="MBW4434113.1"/>
    </source>
</evidence>
<gene>
    <name evidence="2" type="ORF">KME28_20955</name>
</gene>
<accession>A0A9E3LUZ4</accession>
<dbReference type="PRINTS" id="PR00996">
    <property type="entry name" value="CHERMTFRASE"/>
</dbReference>
<evidence type="ECO:0000313" key="3">
    <source>
        <dbReference type="Proteomes" id="UP000813215"/>
    </source>
</evidence>
<dbReference type="GO" id="GO:0008757">
    <property type="term" value="F:S-adenosylmethionine-dependent methyltransferase activity"/>
    <property type="evidence" value="ECO:0007669"/>
    <property type="project" value="InterPro"/>
</dbReference>
<dbReference type="EMBL" id="JAHHHW010000120">
    <property type="protein sequence ID" value="MBW4434113.1"/>
    <property type="molecule type" value="Genomic_DNA"/>
</dbReference>
<dbReference type="InterPro" id="IPR000780">
    <property type="entry name" value="CheR_MeTrfase"/>
</dbReference>
<dbReference type="InterPro" id="IPR029063">
    <property type="entry name" value="SAM-dependent_MTases_sf"/>
</dbReference>
<feature type="domain" description="CheR-type methyltransferase" evidence="1">
    <location>
        <begin position="1"/>
        <end position="251"/>
    </location>
</feature>
<comment type="caution">
    <text evidence="2">The sequence shown here is derived from an EMBL/GenBank/DDBJ whole genome shotgun (WGS) entry which is preliminary data.</text>
</comment>
<dbReference type="SMART" id="SM00138">
    <property type="entry name" value="MeTrc"/>
    <property type="match status" value="1"/>
</dbReference>
<reference evidence="2" key="2">
    <citation type="journal article" date="2022" name="Microbiol. Resour. Announc.">
        <title>Metagenome Sequencing to Explore Phylogenomics of Terrestrial Cyanobacteria.</title>
        <authorList>
            <person name="Ward R.D."/>
            <person name="Stajich J.E."/>
            <person name="Johansen J.R."/>
            <person name="Huntemann M."/>
            <person name="Clum A."/>
            <person name="Foster B."/>
            <person name="Foster B."/>
            <person name="Roux S."/>
            <person name="Palaniappan K."/>
            <person name="Varghese N."/>
            <person name="Mukherjee S."/>
            <person name="Reddy T.B.K."/>
            <person name="Daum C."/>
            <person name="Copeland A."/>
            <person name="Chen I.A."/>
            <person name="Ivanova N.N."/>
            <person name="Kyrpides N.C."/>
            <person name="Shapiro N."/>
            <person name="Eloe-Fadrosh E.A."/>
            <person name="Pietrasiak N."/>
        </authorList>
    </citation>
    <scope>NUCLEOTIDE SEQUENCE</scope>
    <source>
        <strain evidence="2">HA4357-MV3</strain>
    </source>
</reference>
<dbReference type="Gene3D" id="3.40.50.150">
    <property type="entry name" value="Vaccinia Virus protein VP39"/>
    <property type="match status" value="1"/>
</dbReference>
<name>A0A9E3LUZ4_9NOST</name>
<dbReference type="InterPro" id="IPR050903">
    <property type="entry name" value="Bact_Chemotaxis_MeTrfase"/>
</dbReference>
<reference evidence="2" key="1">
    <citation type="submission" date="2021-05" db="EMBL/GenBank/DDBJ databases">
        <authorList>
            <person name="Pietrasiak N."/>
            <person name="Ward R."/>
            <person name="Stajich J.E."/>
            <person name="Kurbessoian T."/>
        </authorList>
    </citation>
    <scope>NUCLEOTIDE SEQUENCE</scope>
    <source>
        <strain evidence="2">HA4357-MV3</strain>
    </source>
</reference>
<dbReference type="PANTHER" id="PTHR24422:SF8">
    <property type="entry name" value="CHEMOTAXIS PROTEIN"/>
    <property type="match status" value="1"/>
</dbReference>
<dbReference type="AlphaFoldDB" id="A0A9E3LUZ4"/>